<sequence>MTSKTPLSHVQEGQGFHPWRKTRKGEEVRHPQRGKTAPTGVSVVKAFAQRYPLRTKHQASMILLPATTIVENASPHDHASRGATTRQLHMAAAQLCRQPPPPNEQPVAPLTQSHRKHPPPEHCPGHAARRRQSRCCEQARGLPTRGLVKPAAPPRRCRLPVPSRRHHGAADHTRLAAAGTPAAPSPTLLHRSRGRSQAAPPHKEPTGGDSVAGQNLLDGSPPRTPEPPAPPTPAPHGRARQQRGGEGPRGRRGRATPPRPPPAAKAGTGGSPARASRSGGARAGSTRSQAGSALMRLRRIGAPPCRGPQMPSRPSTRVPHRPNRPAVAFLAGRRASGGLLGRPRGSEGGDGGYEQRREAAPRSPCGSDAGGRGLFFGNLRPFLVLKIFPTIPVTSNLRTHTLSIKCS</sequence>
<reference evidence="2" key="1">
    <citation type="submission" date="2020-05" db="EMBL/GenBank/DDBJ databases">
        <title>WGS assembly of Panicum virgatum.</title>
        <authorList>
            <person name="Lovell J.T."/>
            <person name="Jenkins J."/>
            <person name="Shu S."/>
            <person name="Juenger T.E."/>
            <person name="Schmutz J."/>
        </authorList>
    </citation>
    <scope>NUCLEOTIDE SEQUENCE</scope>
    <source>
        <strain evidence="2">AP13</strain>
    </source>
</reference>
<feature type="region of interest" description="Disordered" evidence="1">
    <location>
        <begin position="98"/>
        <end position="129"/>
    </location>
</feature>
<feature type="region of interest" description="Disordered" evidence="1">
    <location>
        <begin position="145"/>
        <end position="322"/>
    </location>
</feature>
<accession>A0A8T0WRP8</accession>
<gene>
    <name evidence="2" type="ORF">PVAP13_1NG123738</name>
</gene>
<feature type="compositionally biased region" description="Pro residues" evidence="1">
    <location>
        <begin position="222"/>
        <end position="234"/>
    </location>
</feature>
<comment type="caution">
    <text evidence="2">The sequence shown here is derived from an EMBL/GenBank/DDBJ whole genome shotgun (WGS) entry which is preliminary data.</text>
</comment>
<organism evidence="2 3">
    <name type="scientific">Panicum virgatum</name>
    <name type="common">Blackwell switchgrass</name>
    <dbReference type="NCBI Taxonomy" id="38727"/>
    <lineage>
        <taxon>Eukaryota</taxon>
        <taxon>Viridiplantae</taxon>
        <taxon>Streptophyta</taxon>
        <taxon>Embryophyta</taxon>
        <taxon>Tracheophyta</taxon>
        <taxon>Spermatophyta</taxon>
        <taxon>Magnoliopsida</taxon>
        <taxon>Liliopsida</taxon>
        <taxon>Poales</taxon>
        <taxon>Poaceae</taxon>
        <taxon>PACMAD clade</taxon>
        <taxon>Panicoideae</taxon>
        <taxon>Panicodae</taxon>
        <taxon>Paniceae</taxon>
        <taxon>Panicinae</taxon>
        <taxon>Panicum</taxon>
        <taxon>Panicum sect. Hiantes</taxon>
    </lineage>
</organism>
<evidence type="ECO:0000313" key="3">
    <source>
        <dbReference type="Proteomes" id="UP000823388"/>
    </source>
</evidence>
<evidence type="ECO:0000256" key="1">
    <source>
        <dbReference type="SAM" id="MobiDB-lite"/>
    </source>
</evidence>
<feature type="region of interest" description="Disordered" evidence="1">
    <location>
        <begin position="336"/>
        <end position="368"/>
    </location>
</feature>
<feature type="compositionally biased region" description="Low complexity" evidence="1">
    <location>
        <begin position="271"/>
        <end position="293"/>
    </location>
</feature>
<name>A0A8T0WRP8_PANVG</name>
<feature type="region of interest" description="Disordered" evidence="1">
    <location>
        <begin position="1"/>
        <end position="38"/>
    </location>
</feature>
<proteinExistence type="predicted"/>
<feature type="compositionally biased region" description="Basic residues" evidence="1">
    <location>
        <begin position="155"/>
        <end position="167"/>
    </location>
</feature>
<dbReference type="AlphaFoldDB" id="A0A8T0WRP8"/>
<keyword evidence="3" id="KW-1185">Reference proteome</keyword>
<dbReference type="Proteomes" id="UP000823388">
    <property type="component" value="Chromosome 1N"/>
</dbReference>
<evidence type="ECO:0000313" key="2">
    <source>
        <dbReference type="EMBL" id="KAG2649658.1"/>
    </source>
</evidence>
<dbReference type="EMBL" id="CM029038">
    <property type="protein sequence ID" value="KAG2649658.1"/>
    <property type="molecule type" value="Genomic_DNA"/>
</dbReference>
<feature type="compositionally biased region" description="Low complexity" evidence="1">
    <location>
        <begin position="175"/>
        <end position="189"/>
    </location>
</feature>
<protein>
    <submittedName>
        <fullName evidence="2">Uncharacterized protein</fullName>
    </submittedName>
</protein>